<sequence length="75" mass="8409">MWAGLPAESWERVRGAHPSHHAETLDPQPAPALQRALSSSYLLGETTRSLLQNPVTPFYIILIQTTVWGRDELET</sequence>
<proteinExistence type="predicted"/>
<dbReference type="Proteomes" id="UP000887159">
    <property type="component" value="Unassembled WGS sequence"/>
</dbReference>
<evidence type="ECO:0000313" key="2">
    <source>
        <dbReference type="Proteomes" id="UP000887159"/>
    </source>
</evidence>
<dbReference type="EMBL" id="BMAU01021255">
    <property type="protein sequence ID" value="GFY05731.1"/>
    <property type="molecule type" value="Genomic_DNA"/>
</dbReference>
<protein>
    <submittedName>
        <fullName evidence="1">Uncharacterized protein</fullName>
    </submittedName>
</protein>
<name>A0A8X6S4S5_TRICX</name>
<organism evidence="1 2">
    <name type="scientific">Trichonephila clavipes</name>
    <name type="common">Golden silk orbweaver</name>
    <name type="synonym">Nephila clavipes</name>
    <dbReference type="NCBI Taxonomy" id="2585209"/>
    <lineage>
        <taxon>Eukaryota</taxon>
        <taxon>Metazoa</taxon>
        <taxon>Ecdysozoa</taxon>
        <taxon>Arthropoda</taxon>
        <taxon>Chelicerata</taxon>
        <taxon>Arachnida</taxon>
        <taxon>Araneae</taxon>
        <taxon>Araneomorphae</taxon>
        <taxon>Entelegynae</taxon>
        <taxon>Araneoidea</taxon>
        <taxon>Nephilidae</taxon>
        <taxon>Trichonephila</taxon>
    </lineage>
</organism>
<evidence type="ECO:0000313" key="1">
    <source>
        <dbReference type="EMBL" id="GFY05731.1"/>
    </source>
</evidence>
<comment type="caution">
    <text evidence="1">The sequence shown here is derived from an EMBL/GenBank/DDBJ whole genome shotgun (WGS) entry which is preliminary data.</text>
</comment>
<keyword evidence="2" id="KW-1185">Reference proteome</keyword>
<reference evidence="1" key="1">
    <citation type="submission" date="2020-08" db="EMBL/GenBank/DDBJ databases">
        <title>Multicomponent nature underlies the extraordinary mechanical properties of spider dragline silk.</title>
        <authorList>
            <person name="Kono N."/>
            <person name="Nakamura H."/>
            <person name="Mori M."/>
            <person name="Yoshida Y."/>
            <person name="Ohtoshi R."/>
            <person name="Malay A.D."/>
            <person name="Moran D.A.P."/>
            <person name="Tomita M."/>
            <person name="Numata K."/>
            <person name="Arakawa K."/>
        </authorList>
    </citation>
    <scope>NUCLEOTIDE SEQUENCE</scope>
</reference>
<gene>
    <name evidence="1" type="ORF">TNCV_4403981</name>
</gene>
<dbReference type="AlphaFoldDB" id="A0A8X6S4S5"/>
<accession>A0A8X6S4S5</accession>